<dbReference type="AlphaFoldDB" id="A0A3Q0GF03"/>
<gene>
    <name evidence="2" type="primary">LOC102382623</name>
</gene>
<dbReference type="RefSeq" id="XP_025057015.1">
    <property type="nucleotide sequence ID" value="XM_025201230.1"/>
</dbReference>
<dbReference type="Proteomes" id="UP000189705">
    <property type="component" value="Unplaced"/>
</dbReference>
<proteinExistence type="predicted"/>
<dbReference type="STRING" id="38654.A0A3Q0GF03"/>
<dbReference type="InParanoid" id="A0A3Q0GF03"/>
<reference evidence="2" key="1">
    <citation type="submission" date="2025-08" db="UniProtKB">
        <authorList>
            <consortium name="RefSeq"/>
        </authorList>
    </citation>
    <scope>IDENTIFICATION</scope>
</reference>
<dbReference type="GeneID" id="102382623"/>
<accession>A0A3Q0GF03</accession>
<sequence length="195" mass="21077">MPKDGFQLTSSGYQAWLKQCSMPRSLWLGCSSLADSMPSLRCLYNPGTGALTAFQNSSEREDCSNDEPPRKIIPEKNSLRQTYNSCARLCLNQETVCLGSTAMKTENCVAKLGAICAGSTFEPALSCCFFSLGVTGAKLDVVAPFYFPLVNGPVARLALHAGDSLSSLWAYSLPSFSLQSSWVRGAVHGNYISQH</sequence>
<keyword evidence="1" id="KW-1185">Reference proteome</keyword>
<name>A0A3Q0GF03_ALLSI</name>
<evidence type="ECO:0000313" key="2">
    <source>
        <dbReference type="RefSeq" id="XP_025057015.1"/>
    </source>
</evidence>
<protein>
    <submittedName>
        <fullName evidence="2">Uncharacterized protein LOC102382623 isoform X1</fullName>
    </submittedName>
</protein>
<evidence type="ECO:0000313" key="1">
    <source>
        <dbReference type="Proteomes" id="UP000189705"/>
    </source>
</evidence>
<organism evidence="1 2">
    <name type="scientific">Alligator sinensis</name>
    <name type="common">Chinese alligator</name>
    <dbReference type="NCBI Taxonomy" id="38654"/>
    <lineage>
        <taxon>Eukaryota</taxon>
        <taxon>Metazoa</taxon>
        <taxon>Chordata</taxon>
        <taxon>Craniata</taxon>
        <taxon>Vertebrata</taxon>
        <taxon>Euteleostomi</taxon>
        <taxon>Archelosauria</taxon>
        <taxon>Archosauria</taxon>
        <taxon>Crocodylia</taxon>
        <taxon>Alligatoridae</taxon>
        <taxon>Alligatorinae</taxon>
        <taxon>Alligator</taxon>
    </lineage>
</organism>